<dbReference type="AlphaFoldDB" id="A0A4Q0Q752"/>
<evidence type="ECO:0000313" key="2">
    <source>
        <dbReference type="EMBL" id="RXG84774.1"/>
    </source>
</evidence>
<name>A0A4Q0Q752_9BRAD</name>
<comment type="caution">
    <text evidence="2">The sequence shown here is derived from an EMBL/GenBank/DDBJ whole genome shotgun (WGS) entry which is preliminary data.</text>
</comment>
<reference evidence="2 3" key="1">
    <citation type="submission" date="2018-11" db="EMBL/GenBank/DDBJ databases">
        <title>Bradyrhizobium sp. nov., isolated from effective nodules of peanut in China.</title>
        <authorList>
            <person name="Li Y."/>
        </authorList>
    </citation>
    <scope>NUCLEOTIDE SEQUENCE [LARGE SCALE GENOMIC DNA]</scope>
    <source>
        <strain evidence="2 3">CCBAU 51770</strain>
    </source>
</reference>
<sequence>MATNSAVIPREGGESSTPRPLRNSLLSLEYWVARSSRAMTPECVARVGSDSSIPSPSGTDIAPL</sequence>
<feature type="region of interest" description="Disordered" evidence="1">
    <location>
        <begin position="1"/>
        <end position="20"/>
    </location>
</feature>
<proteinExistence type="predicted"/>
<protein>
    <submittedName>
        <fullName evidence="2">Uncharacterized protein</fullName>
    </submittedName>
</protein>
<accession>A0A4Q0Q752</accession>
<gene>
    <name evidence="2" type="ORF">EAS61_38015</name>
</gene>
<evidence type="ECO:0000256" key="1">
    <source>
        <dbReference type="SAM" id="MobiDB-lite"/>
    </source>
</evidence>
<evidence type="ECO:0000313" key="3">
    <source>
        <dbReference type="Proteomes" id="UP000290174"/>
    </source>
</evidence>
<organism evidence="2 3">
    <name type="scientific">Bradyrhizobium zhanjiangense</name>
    <dbReference type="NCBI Taxonomy" id="1325107"/>
    <lineage>
        <taxon>Bacteria</taxon>
        <taxon>Pseudomonadati</taxon>
        <taxon>Pseudomonadota</taxon>
        <taxon>Alphaproteobacteria</taxon>
        <taxon>Hyphomicrobiales</taxon>
        <taxon>Nitrobacteraceae</taxon>
        <taxon>Bradyrhizobium</taxon>
    </lineage>
</organism>
<dbReference type="EMBL" id="RKMK01000067">
    <property type="protein sequence ID" value="RXG84774.1"/>
    <property type="molecule type" value="Genomic_DNA"/>
</dbReference>
<dbReference type="Proteomes" id="UP000290174">
    <property type="component" value="Unassembled WGS sequence"/>
</dbReference>